<dbReference type="InterPro" id="IPR011701">
    <property type="entry name" value="MFS"/>
</dbReference>
<dbReference type="PROSITE" id="PS50850">
    <property type="entry name" value="MFS"/>
    <property type="match status" value="1"/>
</dbReference>
<feature type="transmembrane region" description="Helical" evidence="4">
    <location>
        <begin position="280"/>
        <end position="297"/>
    </location>
</feature>
<evidence type="ECO:0000256" key="3">
    <source>
        <dbReference type="ARBA" id="ARBA00023136"/>
    </source>
</evidence>
<dbReference type="PANTHER" id="PTHR23521">
    <property type="entry name" value="TRANSPORTER MFS SUPERFAMILY"/>
    <property type="match status" value="1"/>
</dbReference>
<feature type="transmembrane region" description="Helical" evidence="4">
    <location>
        <begin position="213"/>
        <end position="233"/>
    </location>
</feature>
<dbReference type="InterPro" id="IPR020846">
    <property type="entry name" value="MFS_dom"/>
</dbReference>
<dbReference type="Pfam" id="PF07690">
    <property type="entry name" value="MFS_1"/>
    <property type="match status" value="1"/>
</dbReference>
<feature type="transmembrane region" description="Helical" evidence="4">
    <location>
        <begin position="303"/>
        <end position="326"/>
    </location>
</feature>
<accession>A0A1H9DP61</accession>
<proteinExistence type="predicted"/>
<dbReference type="Proteomes" id="UP000198999">
    <property type="component" value="Unassembled WGS sequence"/>
</dbReference>
<dbReference type="GO" id="GO:0022857">
    <property type="term" value="F:transmembrane transporter activity"/>
    <property type="evidence" value="ECO:0007669"/>
    <property type="project" value="InterPro"/>
</dbReference>
<dbReference type="InterPro" id="IPR036259">
    <property type="entry name" value="MFS_trans_sf"/>
</dbReference>
<feature type="transmembrane region" description="Helical" evidence="4">
    <location>
        <begin position="367"/>
        <end position="385"/>
    </location>
</feature>
<keyword evidence="3 4" id="KW-0472">Membrane</keyword>
<feature type="transmembrane region" description="Helical" evidence="4">
    <location>
        <begin position="7"/>
        <end position="25"/>
    </location>
</feature>
<keyword evidence="2 4" id="KW-1133">Transmembrane helix</keyword>
<evidence type="ECO:0000256" key="2">
    <source>
        <dbReference type="ARBA" id="ARBA00022989"/>
    </source>
</evidence>
<sequence>MKQSKLILPIIVISQFCCTSLWFAGNGVMSEFIVSFNLKASALGHLTSAIQFGFILGTLIFAILTIADRFSPSKVFLTCALLGSVFNIGIIWEENSLVSILSLRFITGFFLAGIYPVGMKIAADYYEKGLGKSLGFLVGALVVGTAFPHLAREITEAFTWKSVLFLTSSLAVIGGLLMLIMVPDGPYRKPGNQLNISAFFDVFRNRKFRSAAFGYFGHMWELYAFWAFVPIILKTYEVEHHQVTFNIPLLSFIIIGVGGLSCVLGGYLAQTAGIKRTARIALILSCGCCLVSPLVFLTDSQSLFIGFLIFWGMVVIADSPLFSTLVAQNASAEIKGTALTIVNCIGFSITIISIQLLNLLQDSINSTYIYTILALGPILGLLALYEKKNVTVHNSTYS</sequence>
<protein>
    <submittedName>
        <fullName evidence="6">Predicted arabinose efflux permease, MFS family</fullName>
    </submittedName>
</protein>
<feature type="transmembrane region" description="Helical" evidence="4">
    <location>
        <begin position="245"/>
        <end position="268"/>
    </location>
</feature>
<evidence type="ECO:0000313" key="6">
    <source>
        <dbReference type="EMBL" id="SEQ15296.1"/>
    </source>
</evidence>
<feature type="transmembrane region" description="Helical" evidence="4">
    <location>
        <begin position="74"/>
        <end position="92"/>
    </location>
</feature>
<dbReference type="PANTHER" id="PTHR23521:SF3">
    <property type="entry name" value="MFS TRANSPORTER"/>
    <property type="match status" value="1"/>
</dbReference>
<feature type="transmembrane region" description="Helical" evidence="4">
    <location>
        <begin position="45"/>
        <end position="67"/>
    </location>
</feature>
<dbReference type="RefSeq" id="WP_092577256.1">
    <property type="nucleotide sequence ID" value="NZ_FOFN01000001.1"/>
</dbReference>
<dbReference type="OrthoDB" id="9781976at2"/>
<keyword evidence="1 4" id="KW-0812">Transmembrane</keyword>
<feature type="transmembrane region" description="Helical" evidence="4">
    <location>
        <begin position="130"/>
        <end position="151"/>
    </location>
</feature>
<evidence type="ECO:0000313" key="7">
    <source>
        <dbReference type="Proteomes" id="UP000198999"/>
    </source>
</evidence>
<feature type="domain" description="Major facilitator superfamily (MFS) profile" evidence="5">
    <location>
        <begin position="1"/>
        <end position="389"/>
    </location>
</feature>
<feature type="transmembrane region" description="Helical" evidence="4">
    <location>
        <begin position="163"/>
        <end position="182"/>
    </location>
</feature>
<evidence type="ECO:0000256" key="1">
    <source>
        <dbReference type="ARBA" id="ARBA00022692"/>
    </source>
</evidence>
<feature type="transmembrane region" description="Helical" evidence="4">
    <location>
        <begin position="338"/>
        <end position="361"/>
    </location>
</feature>
<name>A0A1H9DP61_9FLAO</name>
<gene>
    <name evidence="6" type="ORF">SAMN05421824_1298</name>
</gene>
<dbReference type="EMBL" id="FOFN01000001">
    <property type="protein sequence ID" value="SEQ15296.1"/>
    <property type="molecule type" value="Genomic_DNA"/>
</dbReference>
<evidence type="ECO:0000256" key="4">
    <source>
        <dbReference type="SAM" id="Phobius"/>
    </source>
</evidence>
<organism evidence="6 7">
    <name type="scientific">Hyunsoonleella jejuensis</name>
    <dbReference type="NCBI Taxonomy" id="419940"/>
    <lineage>
        <taxon>Bacteria</taxon>
        <taxon>Pseudomonadati</taxon>
        <taxon>Bacteroidota</taxon>
        <taxon>Flavobacteriia</taxon>
        <taxon>Flavobacteriales</taxon>
        <taxon>Flavobacteriaceae</taxon>
    </lineage>
</organism>
<dbReference type="STRING" id="419940.SAMN05421824_1298"/>
<dbReference type="AlphaFoldDB" id="A0A1H9DP61"/>
<dbReference type="SUPFAM" id="SSF103473">
    <property type="entry name" value="MFS general substrate transporter"/>
    <property type="match status" value="1"/>
</dbReference>
<dbReference type="GO" id="GO:0005886">
    <property type="term" value="C:plasma membrane"/>
    <property type="evidence" value="ECO:0007669"/>
    <property type="project" value="TreeGrafter"/>
</dbReference>
<keyword evidence="7" id="KW-1185">Reference proteome</keyword>
<reference evidence="6 7" key="1">
    <citation type="submission" date="2016-10" db="EMBL/GenBank/DDBJ databases">
        <authorList>
            <person name="de Groot N.N."/>
        </authorList>
    </citation>
    <scope>NUCLEOTIDE SEQUENCE [LARGE SCALE GENOMIC DNA]</scope>
    <source>
        <strain evidence="6 7">DSM 21035</strain>
    </source>
</reference>
<feature type="transmembrane region" description="Helical" evidence="4">
    <location>
        <begin position="98"/>
        <end position="118"/>
    </location>
</feature>
<evidence type="ECO:0000259" key="5">
    <source>
        <dbReference type="PROSITE" id="PS50850"/>
    </source>
</evidence>
<dbReference type="Gene3D" id="1.20.1250.20">
    <property type="entry name" value="MFS general substrate transporter like domains"/>
    <property type="match status" value="1"/>
</dbReference>